<dbReference type="InterPro" id="IPR027417">
    <property type="entry name" value="P-loop_NTPase"/>
</dbReference>
<dbReference type="GO" id="GO:0046486">
    <property type="term" value="P:glycerolipid metabolic process"/>
    <property type="evidence" value="ECO:0007669"/>
    <property type="project" value="UniProtKB-ARBA"/>
</dbReference>
<dbReference type="InterPro" id="IPR002182">
    <property type="entry name" value="NB-ARC"/>
</dbReference>
<dbReference type="EMBL" id="CAJMWT010002007">
    <property type="protein sequence ID" value="CAE6429168.1"/>
    <property type="molecule type" value="Genomic_DNA"/>
</dbReference>
<dbReference type="PANTHER" id="PTHR46082:SF11">
    <property type="entry name" value="AAA+ ATPASE DOMAIN-CONTAINING PROTEIN-RELATED"/>
    <property type="match status" value="1"/>
</dbReference>
<evidence type="ECO:0000259" key="3">
    <source>
        <dbReference type="PROSITE" id="PS51635"/>
    </source>
</evidence>
<evidence type="ECO:0000256" key="2">
    <source>
        <dbReference type="PROSITE-ProRule" id="PRU01161"/>
    </source>
</evidence>
<dbReference type="Pfam" id="PF00931">
    <property type="entry name" value="NB-ARC"/>
    <property type="match status" value="1"/>
</dbReference>
<evidence type="ECO:0000256" key="1">
    <source>
        <dbReference type="ARBA" id="ARBA00023098"/>
    </source>
</evidence>
<dbReference type="SMART" id="SM00028">
    <property type="entry name" value="TPR"/>
    <property type="match status" value="4"/>
</dbReference>
<dbReference type="InterPro" id="IPR002641">
    <property type="entry name" value="PNPLA_dom"/>
</dbReference>
<dbReference type="Proteomes" id="UP000663843">
    <property type="component" value="Unassembled WGS sequence"/>
</dbReference>
<dbReference type="AlphaFoldDB" id="A0A8H2XKS5"/>
<dbReference type="Gene3D" id="3.40.1090.10">
    <property type="entry name" value="Cytosolic phospholipase A2 catalytic domain"/>
    <property type="match status" value="1"/>
</dbReference>
<dbReference type="InterPro" id="IPR016035">
    <property type="entry name" value="Acyl_Trfase/lysoPLipase"/>
</dbReference>
<dbReference type="InterPro" id="IPR019734">
    <property type="entry name" value="TPR_rpt"/>
</dbReference>
<dbReference type="InterPro" id="IPR053137">
    <property type="entry name" value="NLR-like"/>
</dbReference>
<dbReference type="SUPFAM" id="SSF48452">
    <property type="entry name" value="TPR-like"/>
    <property type="match status" value="2"/>
</dbReference>
<accession>A0A8H2XKS5</accession>
<gene>
    <name evidence="4" type="ORF">RDB_LOCUS62183</name>
</gene>
<evidence type="ECO:0000313" key="4">
    <source>
        <dbReference type="EMBL" id="CAE6429168.1"/>
    </source>
</evidence>
<dbReference type="Gene3D" id="3.40.50.300">
    <property type="entry name" value="P-loop containing nucleotide triphosphate hydrolases"/>
    <property type="match status" value="1"/>
</dbReference>
<dbReference type="InterPro" id="IPR011990">
    <property type="entry name" value="TPR-like_helical_dom_sf"/>
</dbReference>
<dbReference type="Gene3D" id="1.25.40.10">
    <property type="entry name" value="Tetratricopeptide repeat domain"/>
    <property type="match status" value="2"/>
</dbReference>
<dbReference type="Pfam" id="PF01734">
    <property type="entry name" value="Patatin"/>
    <property type="match status" value="1"/>
</dbReference>
<dbReference type="Pfam" id="PF13424">
    <property type="entry name" value="TPR_12"/>
    <property type="match status" value="2"/>
</dbReference>
<comment type="caution">
    <text evidence="2">Lacks conserved residue(s) required for the propagation of feature annotation.</text>
</comment>
<dbReference type="PANTHER" id="PTHR46082">
    <property type="entry name" value="ATP/GTP-BINDING PROTEIN-RELATED"/>
    <property type="match status" value="1"/>
</dbReference>
<sequence length="1046" mass="116708">MQTSQEEHIGLNIFNIIKDGGGVRGLSSLIILQEFMHRVEDARGGSRVHPYEYFDVIAGTGTGGISACMLGRLRMPIEKAIEKYANLVKEVFKEKKMSGPTMYKATKLQDALKTMIREATGDEMAMMSEDQNDNPCKTMVFAMGKHNLNAALPVIFRSYPATTNPGPNCAIWEALRATMAHPDLFKSIDIVESSIIQSFVGGEIGCSNPLVHVLIEVERVWPGRQVACIISIGTGQARTIQVSNTSRWYRTQDVMVMKDMATDSERVAQEMLVRFRRTSQVYFRFNVDQGLQDMKKGSWERLGEAMQHTKAYLQKQETDQKLNEAVRSSTERRGIVSTAHGAGHIFSAPENGIGFKHCPAPTKLYTGRTAENTQVITCITAGENERRVCVVYGLGGVGKTQLVLNVIERTWDEWDYIIYVDASSTESIEKALAEFGKAKSMDKTSKGVVSWLESCTERWLVVFDNADTPATNVRQYIPARGCGSVLITTRLPDLARLAEGPGSVCRLSSMSQTDGTELLAKIVGLGNESLSDDDMTAAEELVQNLGGLALAIVHAGAYITHSAGMTITRYQDLFLSQRRRMLEEYNKLPITAKLEERGDTVYTTWRISYDQLKPESRELLGLIAYLHYTGISEDIFKRAAAAMHSKTYPLPLTDVESQAQSYVKRYLSNFLNADGSWDAVSFIRVMSDLTSFSLVDFDRINLTYRVHVLVHDWAKSVADPVLAVEYTATLLSLSIDHKDDAVSLAFKNQLGLHVTSALTHRQNIGANYGYYFEQVYGCTGQWEQQIKLLQQLVEAFNTSNVFGEDHSDTLDSMTRLAWAHQHLGEYDKAGQLEVEVIDARKRALGFEHPTTLGAMSDLAWIYLCQGQYDKAKELGLQVIDHRIRALGVEHPDTLISMSNLAWVHSCLGQYDKAEQLGLQVIDLRKRVLGAEHPDTLTSMSNLTATYSDMGRYDKAEQLGLQIIDLRKRVLGVEHPDTLTSMSNLAVTYSDMGQHNKAEQLGLQAIELRKRILGVEHPDTLTSMSNLALLAHANEYWGPSTPIRWTP</sequence>
<feature type="short sequence motif" description="GXGXXG" evidence="2">
    <location>
        <begin position="20"/>
        <end position="25"/>
    </location>
</feature>
<feature type="domain" description="PNPLA" evidence="3">
    <location>
        <begin position="16"/>
        <end position="215"/>
    </location>
</feature>
<organism evidence="4 5">
    <name type="scientific">Rhizoctonia solani</name>
    <dbReference type="NCBI Taxonomy" id="456999"/>
    <lineage>
        <taxon>Eukaryota</taxon>
        <taxon>Fungi</taxon>
        <taxon>Dikarya</taxon>
        <taxon>Basidiomycota</taxon>
        <taxon>Agaricomycotina</taxon>
        <taxon>Agaricomycetes</taxon>
        <taxon>Cantharellales</taxon>
        <taxon>Ceratobasidiaceae</taxon>
        <taxon>Rhizoctonia</taxon>
    </lineage>
</organism>
<dbReference type="SUPFAM" id="SSF52540">
    <property type="entry name" value="P-loop containing nucleoside triphosphate hydrolases"/>
    <property type="match status" value="1"/>
</dbReference>
<evidence type="ECO:0000313" key="5">
    <source>
        <dbReference type="Proteomes" id="UP000663843"/>
    </source>
</evidence>
<proteinExistence type="predicted"/>
<reference evidence="4" key="1">
    <citation type="submission" date="2021-01" db="EMBL/GenBank/DDBJ databases">
        <authorList>
            <person name="Kaushik A."/>
        </authorList>
    </citation>
    <scope>NUCLEOTIDE SEQUENCE</scope>
    <source>
        <strain evidence="4">AG2-2IIIB</strain>
    </source>
</reference>
<dbReference type="Pfam" id="PF13374">
    <property type="entry name" value="TPR_10"/>
    <property type="match status" value="1"/>
</dbReference>
<name>A0A8H2XKS5_9AGAM</name>
<dbReference type="GO" id="GO:0043531">
    <property type="term" value="F:ADP binding"/>
    <property type="evidence" value="ECO:0007669"/>
    <property type="project" value="InterPro"/>
</dbReference>
<dbReference type="PROSITE" id="PS51635">
    <property type="entry name" value="PNPLA"/>
    <property type="match status" value="1"/>
</dbReference>
<comment type="caution">
    <text evidence="4">The sequence shown here is derived from an EMBL/GenBank/DDBJ whole genome shotgun (WGS) entry which is preliminary data.</text>
</comment>
<keyword evidence="1" id="KW-0443">Lipid metabolism</keyword>
<dbReference type="SUPFAM" id="SSF52151">
    <property type="entry name" value="FabD/lysophospholipase-like"/>
    <property type="match status" value="1"/>
</dbReference>
<protein>
    <recommendedName>
        <fullName evidence="3">PNPLA domain-containing protein</fullName>
    </recommendedName>
</protein>